<dbReference type="OrthoDB" id="4295522at2"/>
<dbReference type="Proteomes" id="UP000199592">
    <property type="component" value="Unassembled WGS sequence"/>
</dbReference>
<gene>
    <name evidence="2" type="ORF">SAMN04487892_1930</name>
</gene>
<dbReference type="Gene3D" id="1.20.120.450">
    <property type="entry name" value="dinb family like domain"/>
    <property type="match status" value="1"/>
</dbReference>
<dbReference type="SUPFAM" id="SSF109854">
    <property type="entry name" value="DinB/YfiT-like putative metalloenzymes"/>
    <property type="match status" value="1"/>
</dbReference>
<evidence type="ECO:0000313" key="3">
    <source>
        <dbReference type="Proteomes" id="UP000199592"/>
    </source>
</evidence>
<dbReference type="EMBL" id="FNMY01000002">
    <property type="protein sequence ID" value="SDW63651.1"/>
    <property type="molecule type" value="Genomic_DNA"/>
</dbReference>
<proteinExistence type="predicted"/>
<protein>
    <submittedName>
        <fullName evidence="2">DinB superfamily protein</fullName>
    </submittedName>
</protein>
<evidence type="ECO:0000259" key="1">
    <source>
        <dbReference type="Pfam" id="PF12867"/>
    </source>
</evidence>
<accession>A0A1H2V5P6</accession>
<evidence type="ECO:0000313" key="2">
    <source>
        <dbReference type="EMBL" id="SDW63651.1"/>
    </source>
</evidence>
<dbReference type="AlphaFoldDB" id="A0A1H2V5P6"/>
<dbReference type="Pfam" id="PF12867">
    <property type="entry name" value="DinB_2"/>
    <property type="match status" value="1"/>
</dbReference>
<feature type="domain" description="DinB-like" evidence="1">
    <location>
        <begin position="9"/>
        <end position="144"/>
    </location>
</feature>
<dbReference type="InterPro" id="IPR024775">
    <property type="entry name" value="DinB-like"/>
</dbReference>
<organism evidence="2 3">
    <name type="scientific">Flagellimonas zhangzhouensis</name>
    <dbReference type="NCBI Taxonomy" id="1073328"/>
    <lineage>
        <taxon>Bacteria</taxon>
        <taxon>Pseudomonadati</taxon>
        <taxon>Bacteroidota</taxon>
        <taxon>Flavobacteriia</taxon>
        <taxon>Flavobacteriales</taxon>
        <taxon>Flavobacteriaceae</taxon>
        <taxon>Flagellimonas</taxon>
    </lineage>
</organism>
<name>A0A1H2V5P6_9FLAO</name>
<dbReference type="RefSeq" id="WP_090292061.1">
    <property type="nucleotide sequence ID" value="NZ_FNKI01000001.1"/>
</dbReference>
<dbReference type="InterPro" id="IPR034660">
    <property type="entry name" value="DinB/YfiT-like"/>
</dbReference>
<dbReference type="STRING" id="1073328.SAMN05216294_0361"/>
<reference evidence="3" key="1">
    <citation type="submission" date="2016-10" db="EMBL/GenBank/DDBJ databases">
        <authorList>
            <person name="Varghese N."/>
            <person name="Submissions S."/>
        </authorList>
    </citation>
    <scope>NUCLEOTIDE SEQUENCE [LARGE SCALE GENOMIC DNA]</scope>
    <source>
        <strain evidence="3">DSM 25030</strain>
    </source>
</reference>
<keyword evidence="3" id="KW-1185">Reference proteome</keyword>
<sequence length="155" mass="17841">MEKIFDILLKNRAILHNFLENTPEEDLFKIPEGFNNNIWWNIAHVVVTPQLLMYKLSGLDFTIEEELVNAYKKGTFPNGIPSQEERDKISMYLFSTVEQIQKDYEAGKFKTFQEYMTTPKIGLSSPEDALSFNVFHEGLHLGAILALKKAVKEQA</sequence>